<name>A0A816QGY6_BRANA</name>
<dbReference type="Proteomes" id="UP001295469">
    <property type="component" value="Chromosome C06"/>
</dbReference>
<accession>A0A816QGY6</accession>
<sequence length="39" mass="4616">MFEDFRNKADFVSWNAIQTACLRHEQSAEMMKSKSHNQV</sequence>
<reference evidence="1" key="1">
    <citation type="submission" date="2021-01" db="EMBL/GenBank/DDBJ databases">
        <authorList>
            <consortium name="Genoscope - CEA"/>
            <person name="William W."/>
        </authorList>
    </citation>
    <scope>NUCLEOTIDE SEQUENCE</scope>
</reference>
<gene>
    <name evidence="1" type="ORF">DARMORV10_C06P31850.1</name>
</gene>
<evidence type="ECO:0000313" key="1">
    <source>
        <dbReference type="EMBL" id="CAF2060804.1"/>
    </source>
</evidence>
<protein>
    <submittedName>
        <fullName evidence="1">(rape) hypothetical protein</fullName>
    </submittedName>
</protein>
<organism evidence="1">
    <name type="scientific">Brassica napus</name>
    <name type="common">Rape</name>
    <dbReference type="NCBI Taxonomy" id="3708"/>
    <lineage>
        <taxon>Eukaryota</taxon>
        <taxon>Viridiplantae</taxon>
        <taxon>Streptophyta</taxon>
        <taxon>Embryophyta</taxon>
        <taxon>Tracheophyta</taxon>
        <taxon>Spermatophyta</taxon>
        <taxon>Magnoliopsida</taxon>
        <taxon>eudicotyledons</taxon>
        <taxon>Gunneridae</taxon>
        <taxon>Pentapetalae</taxon>
        <taxon>rosids</taxon>
        <taxon>malvids</taxon>
        <taxon>Brassicales</taxon>
        <taxon>Brassicaceae</taxon>
        <taxon>Brassiceae</taxon>
        <taxon>Brassica</taxon>
    </lineage>
</organism>
<dbReference type="EMBL" id="HG994370">
    <property type="protein sequence ID" value="CAF2060804.1"/>
    <property type="molecule type" value="Genomic_DNA"/>
</dbReference>
<proteinExistence type="predicted"/>
<dbReference type="AlphaFoldDB" id="A0A816QGY6"/>